<dbReference type="Gene3D" id="1.25.10.10">
    <property type="entry name" value="Leucine-rich Repeat Variant"/>
    <property type="match status" value="1"/>
</dbReference>
<dbReference type="EMBL" id="BQKI01000015">
    <property type="protein sequence ID" value="GJN09332.1"/>
    <property type="molecule type" value="Genomic_DNA"/>
</dbReference>
<feature type="domain" description="Clathrin/coatomer adaptor adaptin-like N-terminal" evidence="5">
    <location>
        <begin position="23"/>
        <end position="364"/>
    </location>
</feature>
<dbReference type="GO" id="GO:0030117">
    <property type="term" value="C:membrane coat"/>
    <property type="evidence" value="ECO:0007669"/>
    <property type="project" value="InterPro"/>
</dbReference>
<protein>
    <recommendedName>
        <fullName evidence="5">Clathrin/coatomer adaptor adaptin-like N-terminal domain-containing protein</fullName>
    </recommendedName>
</protein>
<dbReference type="Pfam" id="PF01602">
    <property type="entry name" value="Adaptin_N"/>
    <property type="match status" value="1"/>
</dbReference>
<evidence type="ECO:0000259" key="5">
    <source>
        <dbReference type="Pfam" id="PF01602"/>
    </source>
</evidence>
<dbReference type="InterPro" id="IPR050840">
    <property type="entry name" value="Adaptor_Complx_Large_Subunit"/>
</dbReference>
<dbReference type="GO" id="GO:0016192">
    <property type="term" value="P:vesicle-mediated transport"/>
    <property type="evidence" value="ECO:0007669"/>
    <property type="project" value="InterPro"/>
</dbReference>
<evidence type="ECO:0000313" key="7">
    <source>
        <dbReference type="Proteomes" id="UP001054889"/>
    </source>
</evidence>
<dbReference type="InterPro" id="IPR002553">
    <property type="entry name" value="Clathrin/coatomer_adapt-like_N"/>
</dbReference>
<evidence type="ECO:0000256" key="1">
    <source>
        <dbReference type="ARBA" id="ARBA00004308"/>
    </source>
</evidence>
<keyword evidence="3" id="KW-0653">Protein transport</keyword>
<keyword evidence="4" id="KW-0472">Membrane</keyword>
<keyword evidence="7" id="KW-1185">Reference proteome</keyword>
<keyword evidence="2" id="KW-0813">Transport</keyword>
<name>A0AAV5DFP6_ELECO</name>
<reference evidence="6" key="2">
    <citation type="submission" date="2021-12" db="EMBL/GenBank/DDBJ databases">
        <title>Resequencing data analysis of finger millet.</title>
        <authorList>
            <person name="Hatakeyama M."/>
            <person name="Aluri S."/>
            <person name="Balachadran M.T."/>
            <person name="Sivarajan S.R."/>
            <person name="Poveda L."/>
            <person name="Shimizu-Inatsugi R."/>
            <person name="Schlapbach R."/>
            <person name="Sreeman S.M."/>
            <person name="Shimizu K.K."/>
        </authorList>
    </citation>
    <scope>NUCLEOTIDE SEQUENCE</scope>
</reference>
<evidence type="ECO:0000256" key="3">
    <source>
        <dbReference type="ARBA" id="ARBA00022927"/>
    </source>
</evidence>
<evidence type="ECO:0000256" key="2">
    <source>
        <dbReference type="ARBA" id="ARBA00022448"/>
    </source>
</evidence>
<dbReference type="InterPro" id="IPR016024">
    <property type="entry name" value="ARM-type_fold"/>
</dbReference>
<comment type="subcellular location">
    <subcellularLocation>
        <location evidence="1">Endomembrane system</location>
    </subcellularLocation>
</comment>
<sequence>MRGLSVFISDIRNCHNKEQERLRVDKELGNIRTRFKNEKGLSPYEKKKYVWKMLYIHMLGYDVDFGHMETVSLISAPKYPEKQVGYIVTSCLLNENNDFLRMVINTVRNDIIGRNETFQCLALTMVGNIGGKEFSESLAPDVQKLLISSSAALSSERRPLYAFYGFIERILMADRMAQLLDERDLGVLTSVMSLFVSLVSNNAEAYWNCLPKCVRILERLARNQDIPQEYTYYGIPSPWLQVKTMRALQYFPTIEDPNARRALFEVLQRILMGTDVVKNVNKNNASHAVLFEALALVMHLDAEKEMMSQCVALLGKFIAVREPNIRYLGLENMARMLLVTDVQDIIKRHQAQIITSLKDPDIRVP</sequence>
<dbReference type="Proteomes" id="UP001054889">
    <property type="component" value="Unassembled WGS sequence"/>
</dbReference>
<proteinExistence type="predicted"/>
<reference evidence="6" key="1">
    <citation type="journal article" date="2018" name="DNA Res.">
        <title>Multiple hybrid de novo genome assembly of finger millet, an orphan allotetraploid crop.</title>
        <authorList>
            <person name="Hatakeyama M."/>
            <person name="Aluri S."/>
            <person name="Balachadran M.T."/>
            <person name="Sivarajan S.R."/>
            <person name="Patrignani A."/>
            <person name="Gruter S."/>
            <person name="Poveda L."/>
            <person name="Shimizu-Inatsugi R."/>
            <person name="Baeten J."/>
            <person name="Francoijs K.J."/>
            <person name="Nataraja K.N."/>
            <person name="Reddy Y.A.N."/>
            <person name="Phadnis S."/>
            <person name="Ravikumar R.L."/>
            <person name="Schlapbach R."/>
            <person name="Sreeman S.M."/>
            <person name="Shimizu K.K."/>
        </authorList>
    </citation>
    <scope>NUCLEOTIDE SEQUENCE</scope>
</reference>
<evidence type="ECO:0000313" key="6">
    <source>
        <dbReference type="EMBL" id="GJN09332.1"/>
    </source>
</evidence>
<dbReference type="AlphaFoldDB" id="A0AAV5DFP6"/>
<dbReference type="GO" id="GO:0012505">
    <property type="term" value="C:endomembrane system"/>
    <property type="evidence" value="ECO:0007669"/>
    <property type="project" value="UniProtKB-SubCell"/>
</dbReference>
<dbReference type="PANTHER" id="PTHR22780">
    <property type="entry name" value="ADAPTIN, ALPHA/GAMMA/EPSILON"/>
    <property type="match status" value="1"/>
</dbReference>
<gene>
    <name evidence="6" type="primary">ga27331</name>
    <name evidence="6" type="ORF">PR202_ga27331</name>
</gene>
<evidence type="ECO:0000256" key="4">
    <source>
        <dbReference type="ARBA" id="ARBA00023136"/>
    </source>
</evidence>
<dbReference type="GO" id="GO:0006886">
    <property type="term" value="P:intracellular protein transport"/>
    <property type="evidence" value="ECO:0007669"/>
    <property type="project" value="InterPro"/>
</dbReference>
<organism evidence="6 7">
    <name type="scientific">Eleusine coracana subsp. coracana</name>
    <dbReference type="NCBI Taxonomy" id="191504"/>
    <lineage>
        <taxon>Eukaryota</taxon>
        <taxon>Viridiplantae</taxon>
        <taxon>Streptophyta</taxon>
        <taxon>Embryophyta</taxon>
        <taxon>Tracheophyta</taxon>
        <taxon>Spermatophyta</taxon>
        <taxon>Magnoliopsida</taxon>
        <taxon>Liliopsida</taxon>
        <taxon>Poales</taxon>
        <taxon>Poaceae</taxon>
        <taxon>PACMAD clade</taxon>
        <taxon>Chloridoideae</taxon>
        <taxon>Cynodonteae</taxon>
        <taxon>Eleusininae</taxon>
        <taxon>Eleusine</taxon>
    </lineage>
</organism>
<dbReference type="InterPro" id="IPR011989">
    <property type="entry name" value="ARM-like"/>
</dbReference>
<comment type="caution">
    <text evidence="6">The sequence shown here is derived from an EMBL/GenBank/DDBJ whole genome shotgun (WGS) entry which is preliminary data.</text>
</comment>
<dbReference type="SUPFAM" id="SSF48371">
    <property type="entry name" value="ARM repeat"/>
    <property type="match status" value="1"/>
</dbReference>
<accession>A0AAV5DFP6</accession>